<keyword evidence="4" id="KW-0904">Protein phosphatase</keyword>
<evidence type="ECO:0000256" key="4">
    <source>
        <dbReference type="ARBA" id="ARBA00022912"/>
    </source>
</evidence>
<feature type="active site" description="Proton donor" evidence="6">
    <location>
        <position position="64"/>
    </location>
</feature>
<dbReference type="InterPro" id="IPR023485">
    <property type="entry name" value="Ptyr_pPase"/>
</dbReference>
<proteinExistence type="inferred from homology"/>
<evidence type="ECO:0000313" key="9">
    <source>
        <dbReference type="Proteomes" id="UP000255106"/>
    </source>
</evidence>
<evidence type="ECO:0000256" key="6">
    <source>
        <dbReference type="PIRSR" id="PIRSR617867-1"/>
    </source>
</evidence>
<dbReference type="PANTHER" id="PTHR11717:SF31">
    <property type="entry name" value="LOW MOLECULAR WEIGHT PROTEIN-TYROSINE-PHOSPHATASE ETP-RELATED"/>
    <property type="match status" value="1"/>
</dbReference>
<accession>A0A377LWZ3</accession>
<dbReference type="Pfam" id="PF01451">
    <property type="entry name" value="LMWPc"/>
    <property type="match status" value="1"/>
</dbReference>
<dbReference type="PANTHER" id="PTHR11717">
    <property type="entry name" value="LOW MOLECULAR WEIGHT PROTEIN TYROSINE PHOSPHATASE"/>
    <property type="match status" value="1"/>
</dbReference>
<dbReference type="GO" id="GO:0004725">
    <property type="term" value="F:protein tyrosine phosphatase activity"/>
    <property type="evidence" value="ECO:0007669"/>
    <property type="project" value="UniProtKB-EC"/>
</dbReference>
<keyword evidence="3 8" id="KW-0378">Hydrolase</keyword>
<name>A0A377LWZ3_ENTCL</name>
<reference evidence="8 9" key="1">
    <citation type="submission" date="2018-06" db="EMBL/GenBank/DDBJ databases">
        <authorList>
            <consortium name="Pathogen Informatics"/>
            <person name="Doyle S."/>
        </authorList>
    </citation>
    <scope>NUCLEOTIDE SEQUENCE [LARGE SCALE GENOMIC DNA]</scope>
    <source>
        <strain evidence="8 9">NCTC10005</strain>
    </source>
</reference>
<evidence type="ECO:0000256" key="5">
    <source>
        <dbReference type="ARBA" id="ARBA00051722"/>
    </source>
</evidence>
<evidence type="ECO:0000256" key="3">
    <source>
        <dbReference type="ARBA" id="ARBA00022801"/>
    </source>
</evidence>
<dbReference type="EMBL" id="UGJB01000004">
    <property type="protein sequence ID" value="STQ10704.1"/>
    <property type="molecule type" value="Genomic_DNA"/>
</dbReference>
<evidence type="ECO:0000256" key="2">
    <source>
        <dbReference type="ARBA" id="ARBA00013064"/>
    </source>
</evidence>
<feature type="domain" description="Phosphotyrosine protein phosphatase I" evidence="7">
    <location>
        <begin position="1"/>
        <end position="90"/>
    </location>
</feature>
<evidence type="ECO:0000256" key="1">
    <source>
        <dbReference type="ARBA" id="ARBA00011063"/>
    </source>
</evidence>
<evidence type="ECO:0000313" key="8">
    <source>
        <dbReference type="EMBL" id="STQ10704.1"/>
    </source>
</evidence>
<dbReference type="InterPro" id="IPR050438">
    <property type="entry name" value="LMW_PTPase"/>
</dbReference>
<sequence>MARDHNLSLDGHCARQVTGRMCREYDLILTMEKRHIHSLCEIAPEMRGKVMLFGHWENEREIPDPYRKSREAFEAVYTLLDQSARQWAQALKAQQG</sequence>
<dbReference type="Gene3D" id="3.40.50.2300">
    <property type="match status" value="1"/>
</dbReference>
<dbReference type="SUPFAM" id="SSF52788">
    <property type="entry name" value="Phosphotyrosine protein phosphatases I"/>
    <property type="match status" value="1"/>
</dbReference>
<comment type="similarity">
    <text evidence="1">Belongs to the low molecular weight phosphotyrosine protein phosphatase family.</text>
</comment>
<organism evidence="8 9">
    <name type="scientific">Enterobacter cloacae</name>
    <dbReference type="NCBI Taxonomy" id="550"/>
    <lineage>
        <taxon>Bacteria</taxon>
        <taxon>Pseudomonadati</taxon>
        <taxon>Pseudomonadota</taxon>
        <taxon>Gammaproteobacteria</taxon>
        <taxon>Enterobacterales</taxon>
        <taxon>Enterobacteriaceae</taxon>
        <taxon>Enterobacter</taxon>
        <taxon>Enterobacter cloacae complex</taxon>
    </lineage>
</organism>
<dbReference type="Proteomes" id="UP000255106">
    <property type="component" value="Unassembled WGS sequence"/>
</dbReference>
<dbReference type="InterPro" id="IPR036196">
    <property type="entry name" value="Ptyr_pPase_sf"/>
</dbReference>
<dbReference type="AlphaFoldDB" id="A0A377LWZ3"/>
<dbReference type="PRINTS" id="PR00719">
    <property type="entry name" value="LMWPTPASE"/>
</dbReference>
<comment type="catalytic activity">
    <reaction evidence="5">
        <text>O-phospho-L-tyrosyl-[protein] + H2O = L-tyrosyl-[protein] + phosphate</text>
        <dbReference type="Rhea" id="RHEA:10684"/>
        <dbReference type="Rhea" id="RHEA-COMP:10136"/>
        <dbReference type="Rhea" id="RHEA-COMP:20101"/>
        <dbReference type="ChEBI" id="CHEBI:15377"/>
        <dbReference type="ChEBI" id="CHEBI:43474"/>
        <dbReference type="ChEBI" id="CHEBI:46858"/>
        <dbReference type="ChEBI" id="CHEBI:61978"/>
        <dbReference type="EC" id="3.1.3.48"/>
    </reaction>
</comment>
<dbReference type="EC" id="3.1.3.48" evidence="2"/>
<gene>
    <name evidence="8" type="primary">wzb_1</name>
    <name evidence="8" type="ORF">NCTC10005_03456</name>
</gene>
<evidence type="ECO:0000259" key="7">
    <source>
        <dbReference type="SMART" id="SM00226"/>
    </source>
</evidence>
<dbReference type="SMART" id="SM00226">
    <property type="entry name" value="LMWPc"/>
    <property type="match status" value="1"/>
</dbReference>
<protein>
    <recommendedName>
        <fullName evidence="2">protein-tyrosine-phosphatase</fullName>
        <ecNumber evidence="2">3.1.3.48</ecNumber>
    </recommendedName>
</protein>
<dbReference type="InterPro" id="IPR017867">
    <property type="entry name" value="Tyr_phospatase_low_mol_wt"/>
</dbReference>